<dbReference type="EMBL" id="JAAGPU010000032">
    <property type="protein sequence ID" value="NEU06059.1"/>
    <property type="molecule type" value="Genomic_DNA"/>
</dbReference>
<accession>A0A6M0H615</accession>
<dbReference type="AlphaFoldDB" id="A0A6M0H615"/>
<dbReference type="RefSeq" id="WP_157450885.1">
    <property type="nucleotide sequence ID" value="NZ_JAAGPU010000032.1"/>
</dbReference>
<protein>
    <submittedName>
        <fullName evidence="1">Uncharacterized protein</fullName>
    </submittedName>
</protein>
<evidence type="ECO:0000313" key="2">
    <source>
        <dbReference type="Proteomes" id="UP000481872"/>
    </source>
</evidence>
<name>A0A6M0H615_9CLOT</name>
<evidence type="ECO:0000313" key="1">
    <source>
        <dbReference type="EMBL" id="NEU06059.1"/>
    </source>
</evidence>
<proteinExistence type="predicted"/>
<keyword evidence="2" id="KW-1185">Reference proteome</keyword>
<dbReference type="Proteomes" id="UP000481872">
    <property type="component" value="Unassembled WGS sequence"/>
</dbReference>
<reference evidence="1 2" key="1">
    <citation type="submission" date="2020-02" db="EMBL/GenBank/DDBJ databases">
        <title>Genome assembly of a novel Clostridium senegalense strain.</title>
        <authorList>
            <person name="Gupta T.B."/>
            <person name="Jauregui R."/>
            <person name="Maclean P."/>
            <person name="Nawarathana A."/>
            <person name="Brightwell G."/>
        </authorList>
    </citation>
    <scope>NUCLEOTIDE SEQUENCE [LARGE SCALE GENOMIC DNA]</scope>
    <source>
        <strain evidence="1 2">AGRFS4</strain>
    </source>
</reference>
<comment type="caution">
    <text evidence="1">The sequence shown here is derived from an EMBL/GenBank/DDBJ whole genome shotgun (WGS) entry which is preliminary data.</text>
</comment>
<gene>
    <name evidence="1" type="ORF">G3M99_14590</name>
</gene>
<organism evidence="1 2">
    <name type="scientific">Clostridium senegalense</name>
    <dbReference type="NCBI Taxonomy" id="1465809"/>
    <lineage>
        <taxon>Bacteria</taxon>
        <taxon>Bacillati</taxon>
        <taxon>Bacillota</taxon>
        <taxon>Clostridia</taxon>
        <taxon>Eubacteriales</taxon>
        <taxon>Clostridiaceae</taxon>
        <taxon>Clostridium</taxon>
    </lineage>
</organism>
<sequence>MGETIIKFIEFIENNKLMLLTVMLLIFSIFNRKKDITLVKEDRKGSFLLVISNNENI</sequence>